<evidence type="ECO:0000256" key="1">
    <source>
        <dbReference type="SAM" id="MobiDB-lite"/>
    </source>
</evidence>
<keyword evidence="3" id="KW-1185">Reference proteome</keyword>
<name>A0A6C0FUP6_9BACL</name>
<feature type="compositionally biased region" description="Basic and acidic residues" evidence="1">
    <location>
        <begin position="38"/>
        <end position="55"/>
    </location>
</feature>
<dbReference type="AlphaFoldDB" id="A0A6C0FUP6"/>
<dbReference type="Proteomes" id="UP000476064">
    <property type="component" value="Chromosome"/>
</dbReference>
<proteinExistence type="predicted"/>
<evidence type="ECO:0000313" key="3">
    <source>
        <dbReference type="Proteomes" id="UP000476064"/>
    </source>
</evidence>
<accession>A0A6C0FUP6</accession>
<feature type="compositionally biased region" description="Basic residues" evidence="1">
    <location>
        <begin position="1"/>
        <end position="11"/>
    </location>
</feature>
<dbReference type="KEGG" id="plyc:GXP70_07050"/>
<organism evidence="2 3">
    <name type="scientific">Paenibacillus lycopersici</name>
    <dbReference type="NCBI Taxonomy" id="2704462"/>
    <lineage>
        <taxon>Bacteria</taxon>
        <taxon>Bacillati</taxon>
        <taxon>Bacillota</taxon>
        <taxon>Bacilli</taxon>
        <taxon>Bacillales</taxon>
        <taxon>Paenibacillaceae</taxon>
        <taxon>Paenibacillus</taxon>
    </lineage>
</organism>
<evidence type="ECO:0000313" key="2">
    <source>
        <dbReference type="EMBL" id="QHT59732.1"/>
    </source>
</evidence>
<reference evidence="2 3" key="1">
    <citation type="submission" date="2020-01" db="EMBL/GenBank/DDBJ databases">
        <title>Paenibacillus sp. nov., isolated from tomato rhizosphere.</title>
        <authorList>
            <person name="Weon H.-Y."/>
            <person name="Lee S.A."/>
        </authorList>
    </citation>
    <scope>NUCLEOTIDE SEQUENCE [LARGE SCALE GENOMIC DNA]</scope>
    <source>
        <strain evidence="2 3">12200R-189</strain>
    </source>
</reference>
<dbReference type="RefSeq" id="WP_162355798.1">
    <property type="nucleotide sequence ID" value="NZ_CP048209.1"/>
</dbReference>
<gene>
    <name evidence="2" type="ORF">GXP70_07050</name>
</gene>
<feature type="region of interest" description="Disordered" evidence="1">
    <location>
        <begin position="1"/>
        <end position="61"/>
    </location>
</feature>
<sequence>MARSMARKRMEKRMQQGGLDPRKQRGSWNGVKPVTMIKPDKRKYAYSKNDDDRGFKPAAAV</sequence>
<protein>
    <submittedName>
        <fullName evidence="2">Uncharacterized protein</fullName>
    </submittedName>
</protein>
<dbReference type="EMBL" id="CP048209">
    <property type="protein sequence ID" value="QHT59732.1"/>
    <property type="molecule type" value="Genomic_DNA"/>
</dbReference>